<dbReference type="OrthoDB" id="9779761at2"/>
<dbReference type="InterPro" id="IPR003615">
    <property type="entry name" value="HNH_nuc"/>
</dbReference>
<keyword evidence="1" id="KW-0540">Nuclease</keyword>
<dbReference type="PATRIC" id="fig|1286171.3.peg.1932"/>
<dbReference type="GO" id="GO:0003676">
    <property type="term" value="F:nucleic acid binding"/>
    <property type="evidence" value="ECO:0007669"/>
    <property type="project" value="InterPro"/>
</dbReference>
<dbReference type="GO" id="GO:0005829">
    <property type="term" value="C:cytosol"/>
    <property type="evidence" value="ECO:0007669"/>
    <property type="project" value="TreeGrafter"/>
</dbReference>
<dbReference type="PANTHER" id="PTHR41286:SF1">
    <property type="entry name" value="HNH NUCLEASE YAJD-RELATED"/>
    <property type="match status" value="1"/>
</dbReference>
<name>W8U8T2_PEPAC</name>
<proteinExistence type="inferred from homology"/>
<dbReference type="HOGENOM" id="CLU_108879_4_0_9"/>
<comment type="similarity">
    <text evidence="3">Belongs to the HNH nuclease family.</text>
</comment>
<dbReference type="GO" id="GO:0016787">
    <property type="term" value="F:hydrolase activity"/>
    <property type="evidence" value="ECO:0007669"/>
    <property type="project" value="UniProtKB-KW"/>
</dbReference>
<dbReference type="EMBL" id="CP007452">
    <property type="protein sequence ID" value="AHM57266.1"/>
    <property type="molecule type" value="Genomic_DNA"/>
</dbReference>
<evidence type="ECO:0000259" key="5">
    <source>
        <dbReference type="SMART" id="SM00507"/>
    </source>
</evidence>
<gene>
    <name evidence="6" type="ORF">EAL2_c19850</name>
</gene>
<accession>W8U8T2</accession>
<keyword evidence="7" id="KW-1185">Reference proteome</keyword>
<dbReference type="PANTHER" id="PTHR41286">
    <property type="entry name" value="HNH NUCLEASE YAJD-RELATED"/>
    <property type="match status" value="1"/>
</dbReference>
<sequence length="125" mass="14714">MPRKPKRMCSHPGCPELTEGRYCEKHQKEESIKYNTNRPSKHLYGSSRWKKLRKEFLLAHPLCESCKGRGVVKAATVVDHIKPHKRNEELFWNQSNWQALCKQCHDTKTAKEDGRWGRKGTVYTY</sequence>
<dbReference type="STRING" id="1286171.EAL2_c19850"/>
<feature type="domain" description="HNH nuclease" evidence="5">
    <location>
        <begin position="51"/>
        <end position="106"/>
    </location>
</feature>
<dbReference type="GO" id="GO:0004519">
    <property type="term" value="F:endonuclease activity"/>
    <property type="evidence" value="ECO:0007669"/>
    <property type="project" value="UniProtKB-KW"/>
</dbReference>
<dbReference type="eggNOG" id="COG1403">
    <property type="taxonomic scope" value="Bacteria"/>
</dbReference>
<dbReference type="Pfam" id="PF01844">
    <property type="entry name" value="HNH"/>
    <property type="match status" value="1"/>
</dbReference>
<dbReference type="Gene3D" id="1.10.30.50">
    <property type="match status" value="1"/>
</dbReference>
<keyword evidence="2" id="KW-0378">Hydrolase</keyword>
<evidence type="ECO:0000313" key="6">
    <source>
        <dbReference type="EMBL" id="AHM57266.1"/>
    </source>
</evidence>
<evidence type="ECO:0000256" key="1">
    <source>
        <dbReference type="ARBA" id="ARBA00022722"/>
    </source>
</evidence>
<dbReference type="CDD" id="cd00085">
    <property type="entry name" value="HNHc"/>
    <property type="match status" value="1"/>
</dbReference>
<organism evidence="6 7">
    <name type="scientific">Peptoclostridium acidaminophilum DSM 3953</name>
    <dbReference type="NCBI Taxonomy" id="1286171"/>
    <lineage>
        <taxon>Bacteria</taxon>
        <taxon>Bacillati</taxon>
        <taxon>Bacillota</taxon>
        <taxon>Clostridia</taxon>
        <taxon>Peptostreptococcales</taxon>
        <taxon>Peptoclostridiaceae</taxon>
        <taxon>Peptoclostridium</taxon>
    </lineage>
</organism>
<dbReference type="RefSeq" id="WP_025436209.1">
    <property type="nucleotide sequence ID" value="NZ_CP007452.1"/>
</dbReference>
<dbReference type="AlphaFoldDB" id="W8U8T2"/>
<evidence type="ECO:0000256" key="4">
    <source>
        <dbReference type="ARBA" id="ARBA00040194"/>
    </source>
</evidence>
<dbReference type="SMART" id="SM00507">
    <property type="entry name" value="HNHc"/>
    <property type="match status" value="1"/>
</dbReference>
<dbReference type="GO" id="GO:0008270">
    <property type="term" value="F:zinc ion binding"/>
    <property type="evidence" value="ECO:0007669"/>
    <property type="project" value="InterPro"/>
</dbReference>
<evidence type="ECO:0000256" key="2">
    <source>
        <dbReference type="ARBA" id="ARBA00022801"/>
    </source>
</evidence>
<reference evidence="6 7" key="1">
    <citation type="journal article" date="2014" name="Genome Announc.">
        <title>Complete Genome Sequence of Amino Acid-Utilizing Eubacterium acidaminophilum al-2 (DSM 3953).</title>
        <authorList>
            <person name="Poehlein A."/>
            <person name="Andreesen J.R."/>
            <person name="Daniel R."/>
        </authorList>
    </citation>
    <scope>NUCLEOTIDE SEQUENCE [LARGE SCALE GENOMIC DNA]</scope>
    <source>
        <strain evidence="6 7">DSM 3953</strain>
    </source>
</reference>
<evidence type="ECO:0000313" key="7">
    <source>
        <dbReference type="Proteomes" id="UP000019591"/>
    </source>
</evidence>
<dbReference type="InterPro" id="IPR002711">
    <property type="entry name" value="HNH"/>
</dbReference>
<protein>
    <recommendedName>
        <fullName evidence="4">Putative HNH nuclease YajD</fullName>
    </recommendedName>
</protein>
<dbReference type="Proteomes" id="UP000019591">
    <property type="component" value="Chromosome"/>
</dbReference>
<keyword evidence="6" id="KW-0255">Endonuclease</keyword>
<dbReference type="KEGG" id="eac:EAL2_c19850"/>
<evidence type="ECO:0000256" key="3">
    <source>
        <dbReference type="ARBA" id="ARBA00038412"/>
    </source>
</evidence>